<evidence type="ECO:0000259" key="1">
    <source>
        <dbReference type="Pfam" id="PF01978"/>
    </source>
</evidence>
<comment type="caution">
    <text evidence="2">The sequence shown here is derived from an EMBL/GenBank/DDBJ whole genome shotgun (WGS) entry which is preliminary data.</text>
</comment>
<evidence type="ECO:0000313" key="3">
    <source>
        <dbReference type="Proteomes" id="UP000290932"/>
    </source>
</evidence>
<dbReference type="CDD" id="cd09124">
    <property type="entry name" value="PLDc_like_TrmB_middle"/>
    <property type="match status" value="1"/>
</dbReference>
<dbReference type="InterPro" id="IPR002831">
    <property type="entry name" value="Tscrpt_reg_TrmB_N"/>
</dbReference>
<dbReference type="AlphaFoldDB" id="A0A498H4S1"/>
<feature type="domain" description="Transcription regulator TrmB N-terminal" evidence="1">
    <location>
        <begin position="15"/>
        <end position="81"/>
    </location>
</feature>
<reference evidence="2 3" key="1">
    <citation type="journal article" date="2015" name="Int. J. Syst. Evol. Microbiol.">
        <title>Methanoculleus taiwanensis sp. nov., a methanogen isolated from deep marine sediment at the deformation front area near Taiwan.</title>
        <authorList>
            <person name="Weng C.Y."/>
            <person name="Chen S.C."/>
            <person name="Lai M.C."/>
            <person name="Wu S.Y."/>
            <person name="Lin S."/>
            <person name="Yang T.F."/>
            <person name="Chen P.C."/>
        </authorList>
    </citation>
    <scope>NUCLEOTIDE SEQUENCE [LARGE SCALE GENOMIC DNA]</scope>
    <source>
        <strain evidence="2 3">CYW4</strain>
    </source>
</reference>
<keyword evidence="3" id="KW-1185">Reference proteome</keyword>
<dbReference type="SUPFAM" id="SSF46785">
    <property type="entry name" value="Winged helix' DNA-binding domain"/>
    <property type="match status" value="1"/>
</dbReference>
<evidence type="ECO:0000313" key="2">
    <source>
        <dbReference type="EMBL" id="RXE57145.1"/>
    </source>
</evidence>
<dbReference type="PANTHER" id="PTHR34293">
    <property type="entry name" value="HTH-TYPE TRANSCRIPTIONAL REGULATOR TRMBL2"/>
    <property type="match status" value="1"/>
</dbReference>
<organism evidence="2 3">
    <name type="scientific">Methanoculleus taiwanensis</name>
    <dbReference type="NCBI Taxonomy" id="1550565"/>
    <lineage>
        <taxon>Archaea</taxon>
        <taxon>Methanobacteriati</taxon>
        <taxon>Methanobacteriota</taxon>
        <taxon>Stenosarchaea group</taxon>
        <taxon>Methanomicrobia</taxon>
        <taxon>Methanomicrobiales</taxon>
        <taxon>Methanomicrobiaceae</taxon>
        <taxon>Methanoculleus</taxon>
    </lineage>
</organism>
<dbReference type="InterPro" id="IPR036390">
    <property type="entry name" value="WH_DNA-bd_sf"/>
</dbReference>
<dbReference type="EMBL" id="LHQS01000001">
    <property type="protein sequence ID" value="RXE57145.1"/>
    <property type="molecule type" value="Genomic_DNA"/>
</dbReference>
<accession>A0A498H4S1</accession>
<name>A0A498H4S1_9EURY</name>
<proteinExistence type="predicted"/>
<dbReference type="OrthoDB" id="30795at2157"/>
<dbReference type="PANTHER" id="PTHR34293:SF1">
    <property type="entry name" value="HTH-TYPE TRANSCRIPTIONAL REGULATOR TRMBL2"/>
    <property type="match status" value="1"/>
</dbReference>
<dbReference type="InterPro" id="IPR051797">
    <property type="entry name" value="TrmB-like"/>
</dbReference>
<gene>
    <name evidence="2" type="ORF">ABH15_03215</name>
</gene>
<dbReference type="Gene3D" id="1.10.10.10">
    <property type="entry name" value="Winged helix-like DNA-binding domain superfamily/Winged helix DNA-binding domain"/>
    <property type="match status" value="1"/>
</dbReference>
<dbReference type="Pfam" id="PF01978">
    <property type="entry name" value="TrmB"/>
    <property type="match status" value="1"/>
</dbReference>
<protein>
    <submittedName>
        <fullName evidence="2">TrmB family transcriptional regulator</fullName>
    </submittedName>
</protein>
<dbReference type="Proteomes" id="UP000290932">
    <property type="component" value="Unassembled WGS sequence"/>
</dbReference>
<sequence>MSEPRDIPADIIESLKSLGLTKYEALVYIGLLKVAGATATEIHEISGVPRASVYPVLDRLMQKGLVSVSHTTPRRFNATPPDEGVGTLMHRIEEDAAAAREALVAIYQAKHEDDRGDQELIWSLYGQENIVARLAEAFRNAKRSISMVVNNDLLADAILPLLLSCPNPVAVEVVTDACVGEVPDGMVVHVHHHCMKSGNCGHAEKRMPLENAGVFIVDGEKVLVWMGSAGEAPSALYSESAGFVQFFNRYWTNIRDWMALGDQ</sequence>
<dbReference type="InterPro" id="IPR036388">
    <property type="entry name" value="WH-like_DNA-bd_sf"/>
</dbReference>
<dbReference type="RefSeq" id="WP_128692911.1">
    <property type="nucleotide sequence ID" value="NZ_LHQS01000001.1"/>
</dbReference>